<dbReference type="EMBL" id="QGKW02001988">
    <property type="protein sequence ID" value="KAF2554258.1"/>
    <property type="molecule type" value="Genomic_DNA"/>
</dbReference>
<comment type="caution">
    <text evidence="2">The sequence shown here is derived from an EMBL/GenBank/DDBJ whole genome shotgun (WGS) entry which is preliminary data.</text>
</comment>
<organism evidence="2 3">
    <name type="scientific">Brassica cretica</name>
    <name type="common">Mustard</name>
    <dbReference type="NCBI Taxonomy" id="69181"/>
    <lineage>
        <taxon>Eukaryota</taxon>
        <taxon>Viridiplantae</taxon>
        <taxon>Streptophyta</taxon>
        <taxon>Embryophyta</taxon>
        <taxon>Tracheophyta</taxon>
        <taxon>Spermatophyta</taxon>
        <taxon>Magnoliopsida</taxon>
        <taxon>eudicotyledons</taxon>
        <taxon>Gunneridae</taxon>
        <taxon>Pentapetalae</taxon>
        <taxon>rosids</taxon>
        <taxon>malvids</taxon>
        <taxon>Brassicales</taxon>
        <taxon>Brassicaceae</taxon>
        <taxon>Brassiceae</taxon>
        <taxon>Brassica</taxon>
    </lineage>
</organism>
<dbReference type="CDD" id="cd06222">
    <property type="entry name" value="RNase_H_like"/>
    <property type="match status" value="1"/>
</dbReference>
<reference evidence="2" key="1">
    <citation type="submission" date="2019-12" db="EMBL/GenBank/DDBJ databases">
        <title>Genome sequencing and annotation of Brassica cretica.</title>
        <authorList>
            <person name="Studholme D.J."/>
            <person name="Sarris P.F."/>
        </authorList>
    </citation>
    <scope>NUCLEOTIDE SEQUENCE</scope>
    <source>
        <strain evidence="2">PFS-001/15</strain>
        <tissue evidence="2">Leaf</tissue>
    </source>
</reference>
<evidence type="ECO:0000313" key="2">
    <source>
        <dbReference type="EMBL" id="KAF2554258.1"/>
    </source>
</evidence>
<gene>
    <name evidence="2" type="ORF">F2Q68_00037759</name>
</gene>
<evidence type="ECO:0000313" key="3">
    <source>
        <dbReference type="Proteomes" id="UP000712281"/>
    </source>
</evidence>
<proteinExistence type="predicted"/>
<sequence length="504" mass="55208">MFMLDGVILMLLKYSSLNSCVKRLEIVRCAVSDGSPPFQLRRSLRLPLKQLCSSSMALMVNAPPTSFSRPPPDPPPYEYPPLEALSPVAPPEPPDPPDVVPLVSSSDSPFPCGRLFPVVCRSSPCQVVEGSILRSCPDLPPHPPVTVLQVHHSFPLSSCFYSVELVGTRVVWGTLNLGSMVLVVNVSMDRVSVGSIFVALERFLPALEEKPSDICYLLNMILTDIVLPVVSCLELCLFPIFPLVWSELEAQELLVLKGFSSQLMLSSAVDAVSVIFWITLGRDLLLTHLGKAIGDGESTSVWNDSWIKPEENIKPFGSMSLKDRDLMVSDLLTRETRKWNVTKVENLLPELKSHILTLQPSILGSQDTFIWPLQKSGPPKKESTPKNPHQNQAPVETSKEIICNTDASWKGGIKSAGLAWIFTDSSSQELQRGSCAQDFVSSPCMAEALAIREALLQAASLNHKQPPSITAISVSNQTLKYSLTRSPLADDHRNSLGFSPTSTT</sequence>
<dbReference type="InterPro" id="IPR044730">
    <property type="entry name" value="RNase_H-like_dom_plant"/>
</dbReference>
<protein>
    <recommendedName>
        <fullName evidence="4">RNase H type-1 domain-containing protein</fullName>
    </recommendedName>
</protein>
<name>A0A8S9HEF1_BRACR</name>
<feature type="region of interest" description="Disordered" evidence="1">
    <location>
        <begin position="374"/>
        <end position="396"/>
    </location>
</feature>
<feature type="compositionally biased region" description="Polar residues" evidence="1">
    <location>
        <begin position="385"/>
        <end position="395"/>
    </location>
</feature>
<feature type="region of interest" description="Disordered" evidence="1">
    <location>
        <begin position="63"/>
        <end position="96"/>
    </location>
</feature>
<feature type="compositionally biased region" description="Pro residues" evidence="1">
    <location>
        <begin position="69"/>
        <end position="79"/>
    </location>
</feature>
<accession>A0A8S9HEF1</accession>
<evidence type="ECO:0000256" key="1">
    <source>
        <dbReference type="SAM" id="MobiDB-lite"/>
    </source>
</evidence>
<evidence type="ECO:0008006" key="4">
    <source>
        <dbReference type="Google" id="ProtNLM"/>
    </source>
</evidence>
<dbReference type="AlphaFoldDB" id="A0A8S9HEF1"/>
<dbReference type="Proteomes" id="UP000712281">
    <property type="component" value="Unassembled WGS sequence"/>
</dbReference>